<organism evidence="1 2">
    <name type="scientific">Streptococcus sanguinis SK1087</name>
    <dbReference type="NCBI Taxonomy" id="888824"/>
    <lineage>
        <taxon>Bacteria</taxon>
        <taxon>Bacillati</taxon>
        <taxon>Bacillota</taxon>
        <taxon>Bacilli</taxon>
        <taxon>Lactobacillales</taxon>
        <taxon>Streptococcaceae</taxon>
        <taxon>Streptococcus</taxon>
    </lineage>
</organism>
<dbReference type="PATRIC" id="fig|888824.3.peg.1350"/>
<gene>
    <name evidence="1" type="ORF">HMPREF9397_1374</name>
</gene>
<dbReference type="RefSeq" id="WP_002919637.1">
    <property type="nucleotide sequence ID" value="NZ_GL883609.1"/>
</dbReference>
<dbReference type="EMBL" id="AFDP01000015">
    <property type="protein sequence ID" value="EGG39955.1"/>
    <property type="molecule type" value="Genomic_DNA"/>
</dbReference>
<dbReference type="Pfam" id="PF15573">
    <property type="entry name" value="Imm47"/>
    <property type="match status" value="1"/>
</dbReference>
<accession>F3SJQ2</accession>
<dbReference type="HOGENOM" id="CLU_1179693_0_0_9"/>
<sequence>MMGNKLLMTGMYFGEISSSTLADLKSNLLSTSNEKECILLIAEILKKGDFTVKNLLIDLMNQSQDEVVLNLCIRLFCSVCTNADLRKIDNFHFLINASEFTVFTFVMGAVGTMSYEVIPYLLTLWKEWEDTETEVEFAIQDALDNFLNYRSILSNDATIEEVGNLYLDVVEDKNLAYYYYKSFLAFPGLLTKEIMQALYNAAQKEEKYHLYSQASLLSIFTGEKIPVNTRTIISRHEIDLMINYIESLSGKNWVEGMKYFYGYPVESL</sequence>
<dbReference type="InterPro" id="IPR029076">
    <property type="entry name" value="Imm47"/>
</dbReference>
<comment type="caution">
    <text evidence="1">The sequence shown here is derived from an EMBL/GenBank/DDBJ whole genome shotgun (WGS) entry which is preliminary data.</text>
</comment>
<reference evidence="1 2" key="1">
    <citation type="submission" date="2011-03" db="EMBL/GenBank/DDBJ databases">
        <authorList>
            <person name="Muzny D."/>
            <person name="Qin X."/>
            <person name="Deng J."/>
            <person name="Jiang H."/>
            <person name="Liu Y."/>
            <person name="Qu J."/>
            <person name="Song X.-Z."/>
            <person name="Zhang L."/>
            <person name="Thornton R."/>
            <person name="Coyle M."/>
            <person name="Francisco L."/>
            <person name="Jackson L."/>
            <person name="Javaid M."/>
            <person name="Korchina V."/>
            <person name="Kovar C."/>
            <person name="Mata R."/>
            <person name="Mathew T."/>
            <person name="Ngo R."/>
            <person name="Nguyen L."/>
            <person name="Nguyen N."/>
            <person name="Okwuonu G."/>
            <person name="Ongeri F."/>
            <person name="Pham C."/>
            <person name="Simmons D."/>
            <person name="Wilczek-Boney K."/>
            <person name="Hale W."/>
            <person name="Jakkamsetti A."/>
            <person name="Pham P."/>
            <person name="Ruth R."/>
            <person name="San Lucas F."/>
            <person name="Warren J."/>
            <person name="Zhang J."/>
            <person name="Zhao Z."/>
            <person name="Zhou C."/>
            <person name="Zhu D."/>
            <person name="Lee S."/>
            <person name="Bess C."/>
            <person name="Blankenburg K."/>
            <person name="Forbes L."/>
            <person name="Fu Q."/>
            <person name="Gubbala S."/>
            <person name="Hirani K."/>
            <person name="Jayaseelan J.C."/>
            <person name="Lara F."/>
            <person name="Munidasa M."/>
            <person name="Palculict T."/>
            <person name="Patil S."/>
            <person name="Pu L.-L."/>
            <person name="Saada N."/>
            <person name="Tang L."/>
            <person name="Weissenberger G."/>
            <person name="Zhu Y."/>
            <person name="Hemphill L."/>
            <person name="Shang Y."/>
            <person name="Youmans B."/>
            <person name="Ayvaz T."/>
            <person name="Ross M."/>
            <person name="Santibanez J."/>
            <person name="Aqrawi P."/>
            <person name="Gross S."/>
            <person name="Joshi V."/>
            <person name="Fowler G."/>
            <person name="Nazareth L."/>
            <person name="Reid J."/>
            <person name="Worley K."/>
            <person name="Petrosino J."/>
            <person name="Highlander S."/>
            <person name="Gibbs R."/>
        </authorList>
    </citation>
    <scope>NUCLEOTIDE SEQUENCE [LARGE SCALE GENOMIC DNA]</scope>
    <source>
        <strain evidence="1 2">SK1087</strain>
    </source>
</reference>
<dbReference type="Proteomes" id="UP000003378">
    <property type="component" value="Unassembled WGS sequence"/>
</dbReference>
<protein>
    <submittedName>
        <fullName evidence="1">Group-specific protein</fullName>
    </submittedName>
</protein>
<dbReference type="AlphaFoldDB" id="F3SJQ2"/>
<evidence type="ECO:0000313" key="2">
    <source>
        <dbReference type="Proteomes" id="UP000003378"/>
    </source>
</evidence>
<proteinExistence type="predicted"/>
<evidence type="ECO:0000313" key="1">
    <source>
        <dbReference type="EMBL" id="EGG39955.1"/>
    </source>
</evidence>
<name>F3SJQ2_STRSA</name>